<proteinExistence type="predicted"/>
<reference evidence="2 3" key="1">
    <citation type="journal article" date="2018" name="Sci. Rep.">
        <title>Comparative genomics provides insights into the lifestyle and reveals functional heterogeneity of dark septate endophytic fungi.</title>
        <authorList>
            <person name="Knapp D.G."/>
            <person name="Nemeth J.B."/>
            <person name="Barry K."/>
            <person name="Hainaut M."/>
            <person name="Henrissat B."/>
            <person name="Johnson J."/>
            <person name="Kuo A."/>
            <person name="Lim J.H.P."/>
            <person name="Lipzen A."/>
            <person name="Nolan M."/>
            <person name="Ohm R.A."/>
            <person name="Tamas L."/>
            <person name="Grigoriev I.V."/>
            <person name="Spatafora J.W."/>
            <person name="Nagy L.G."/>
            <person name="Kovacs G.M."/>
        </authorList>
    </citation>
    <scope>NUCLEOTIDE SEQUENCE [LARGE SCALE GENOMIC DNA]</scope>
    <source>
        <strain evidence="2 3">DSE2036</strain>
    </source>
</reference>
<protein>
    <submittedName>
        <fullName evidence="2">Uncharacterized protein</fullName>
    </submittedName>
</protein>
<gene>
    <name evidence="2" type="ORF">DM02DRAFT_440365</name>
</gene>
<keyword evidence="3" id="KW-1185">Reference proteome</keyword>
<name>A0A2V1CXK8_9PLEO</name>
<accession>A0A2V1CXK8</accession>
<dbReference type="Proteomes" id="UP000244855">
    <property type="component" value="Unassembled WGS sequence"/>
</dbReference>
<dbReference type="EMBL" id="KZ806286">
    <property type="protein sequence ID" value="PVH90470.1"/>
    <property type="molecule type" value="Genomic_DNA"/>
</dbReference>
<evidence type="ECO:0000313" key="3">
    <source>
        <dbReference type="Proteomes" id="UP000244855"/>
    </source>
</evidence>
<evidence type="ECO:0000256" key="1">
    <source>
        <dbReference type="SAM" id="Phobius"/>
    </source>
</evidence>
<feature type="transmembrane region" description="Helical" evidence="1">
    <location>
        <begin position="12"/>
        <end position="31"/>
    </location>
</feature>
<sequence length="127" mass="14366">MRPTLLIGYRSAVGLYLYVCGIAVLKLVLTLEVRPLTQCCTPRAKGSSSLSSPRDVLPKDSRDSLHLFYIDNYEHRVNNQSTTHIPRHNLLHCISSFFHIFYCLLHSQCDTQAPGQVLSLLPILSRN</sequence>
<dbReference type="AlphaFoldDB" id="A0A2V1CXK8"/>
<keyword evidence="1" id="KW-0472">Membrane</keyword>
<keyword evidence="1" id="KW-0812">Transmembrane</keyword>
<keyword evidence="1" id="KW-1133">Transmembrane helix</keyword>
<organism evidence="2 3">
    <name type="scientific">Periconia macrospinosa</name>
    <dbReference type="NCBI Taxonomy" id="97972"/>
    <lineage>
        <taxon>Eukaryota</taxon>
        <taxon>Fungi</taxon>
        <taxon>Dikarya</taxon>
        <taxon>Ascomycota</taxon>
        <taxon>Pezizomycotina</taxon>
        <taxon>Dothideomycetes</taxon>
        <taxon>Pleosporomycetidae</taxon>
        <taxon>Pleosporales</taxon>
        <taxon>Massarineae</taxon>
        <taxon>Periconiaceae</taxon>
        <taxon>Periconia</taxon>
    </lineage>
</organism>
<evidence type="ECO:0000313" key="2">
    <source>
        <dbReference type="EMBL" id="PVH90470.1"/>
    </source>
</evidence>